<gene>
    <name evidence="2" type="primary">BnaC05g32160D</name>
    <name evidence="2" type="ORF">GSBRNA2T00043077001</name>
</gene>
<evidence type="ECO:0000259" key="1">
    <source>
        <dbReference type="Pfam" id="PF13966"/>
    </source>
</evidence>
<accession>A0A078GWB2</accession>
<keyword evidence="3" id="KW-1185">Reference proteome</keyword>
<proteinExistence type="predicted"/>
<name>A0A078GWB2_BRANA</name>
<dbReference type="EMBL" id="LK032237">
    <property type="protein sequence ID" value="CDY29454.1"/>
    <property type="molecule type" value="Genomic_DNA"/>
</dbReference>
<organism evidence="2 3">
    <name type="scientific">Brassica napus</name>
    <name type="common">Rape</name>
    <dbReference type="NCBI Taxonomy" id="3708"/>
    <lineage>
        <taxon>Eukaryota</taxon>
        <taxon>Viridiplantae</taxon>
        <taxon>Streptophyta</taxon>
        <taxon>Embryophyta</taxon>
        <taxon>Tracheophyta</taxon>
        <taxon>Spermatophyta</taxon>
        <taxon>Magnoliopsida</taxon>
        <taxon>eudicotyledons</taxon>
        <taxon>Gunneridae</taxon>
        <taxon>Pentapetalae</taxon>
        <taxon>rosids</taxon>
        <taxon>malvids</taxon>
        <taxon>Brassicales</taxon>
        <taxon>Brassicaceae</taxon>
        <taxon>Brassiceae</taxon>
        <taxon>Brassica</taxon>
    </lineage>
</organism>
<reference evidence="2 3" key="1">
    <citation type="journal article" date="2014" name="Science">
        <title>Plant genetics. Early allopolyploid evolution in the post-Neolithic Brassica napus oilseed genome.</title>
        <authorList>
            <person name="Chalhoub B."/>
            <person name="Denoeud F."/>
            <person name="Liu S."/>
            <person name="Parkin I.A."/>
            <person name="Tang H."/>
            <person name="Wang X."/>
            <person name="Chiquet J."/>
            <person name="Belcram H."/>
            <person name="Tong C."/>
            <person name="Samans B."/>
            <person name="Correa M."/>
            <person name="Da Silva C."/>
            <person name="Just J."/>
            <person name="Falentin C."/>
            <person name="Koh C.S."/>
            <person name="Le Clainche I."/>
            <person name="Bernard M."/>
            <person name="Bento P."/>
            <person name="Noel B."/>
            <person name="Labadie K."/>
            <person name="Alberti A."/>
            <person name="Charles M."/>
            <person name="Arnaud D."/>
            <person name="Guo H."/>
            <person name="Daviaud C."/>
            <person name="Alamery S."/>
            <person name="Jabbari K."/>
            <person name="Zhao M."/>
            <person name="Edger P.P."/>
            <person name="Chelaifa H."/>
            <person name="Tack D."/>
            <person name="Lassalle G."/>
            <person name="Mestiri I."/>
            <person name="Schnel N."/>
            <person name="Le Paslier M.C."/>
            <person name="Fan G."/>
            <person name="Renault V."/>
            <person name="Bayer P.E."/>
            <person name="Golicz A.A."/>
            <person name="Manoli S."/>
            <person name="Lee T.H."/>
            <person name="Thi V.H."/>
            <person name="Chalabi S."/>
            <person name="Hu Q."/>
            <person name="Fan C."/>
            <person name="Tollenaere R."/>
            <person name="Lu Y."/>
            <person name="Battail C."/>
            <person name="Shen J."/>
            <person name="Sidebottom C.H."/>
            <person name="Wang X."/>
            <person name="Canaguier A."/>
            <person name="Chauveau A."/>
            <person name="Berard A."/>
            <person name="Deniot G."/>
            <person name="Guan M."/>
            <person name="Liu Z."/>
            <person name="Sun F."/>
            <person name="Lim Y.P."/>
            <person name="Lyons E."/>
            <person name="Town C.D."/>
            <person name="Bancroft I."/>
            <person name="Wang X."/>
            <person name="Meng J."/>
            <person name="Ma J."/>
            <person name="Pires J.C."/>
            <person name="King G.J."/>
            <person name="Brunel D."/>
            <person name="Delourme R."/>
            <person name="Renard M."/>
            <person name="Aury J.M."/>
            <person name="Adams K.L."/>
            <person name="Batley J."/>
            <person name="Snowdon R.J."/>
            <person name="Tost J."/>
            <person name="Edwards D."/>
            <person name="Zhou Y."/>
            <person name="Hua W."/>
            <person name="Sharpe A.G."/>
            <person name="Paterson A.H."/>
            <person name="Guan C."/>
            <person name="Wincker P."/>
        </authorList>
    </citation>
    <scope>NUCLEOTIDE SEQUENCE [LARGE SCALE GENOMIC DNA]</scope>
    <source>
        <strain evidence="3">cv. Darmor-bzh</strain>
    </source>
</reference>
<protein>
    <submittedName>
        <fullName evidence="2">BnaC05g32160D protein</fullName>
    </submittedName>
</protein>
<dbReference type="Pfam" id="PF13966">
    <property type="entry name" value="zf-RVT"/>
    <property type="match status" value="1"/>
</dbReference>
<evidence type="ECO:0000313" key="2">
    <source>
        <dbReference type="EMBL" id="CDY29454.1"/>
    </source>
</evidence>
<sequence length="184" mass="21692">MIQSMKLNESRNRWPVSDDMTVSELMDRGGRAWNEEMLEDLFTEEVKERIRRITPAGLRSNMMKRHIAKDQSCSRCAAEEESINHLLFQCPYARLIWAVSSFHPLLNVWLKSYVEDKPDIKVLPISTLKKQQHHNEKGWFLYIYYSKKNSDKVGFVHRVFHCNGLLLFLCVSQESLHKITSQTY</sequence>
<evidence type="ECO:0000313" key="3">
    <source>
        <dbReference type="Proteomes" id="UP000028999"/>
    </source>
</evidence>
<dbReference type="Proteomes" id="UP000028999">
    <property type="component" value="Unassembled WGS sequence"/>
</dbReference>
<feature type="domain" description="Reverse transcriptase zinc-binding" evidence="1">
    <location>
        <begin position="59"/>
        <end position="97"/>
    </location>
</feature>
<dbReference type="Gramene" id="CDY29454">
    <property type="protein sequence ID" value="CDY29454"/>
    <property type="gene ID" value="GSBRNA2T00043077001"/>
</dbReference>
<dbReference type="PaxDb" id="3708-A0A078GWB2"/>
<dbReference type="InterPro" id="IPR026960">
    <property type="entry name" value="RVT-Znf"/>
</dbReference>
<dbReference type="AlphaFoldDB" id="A0A078GWB2"/>